<gene>
    <name evidence="3 4" type="primary">APELA</name>
</gene>
<evidence type="ECO:0000313" key="3">
    <source>
        <dbReference type="RefSeq" id="XP_030048536.1"/>
    </source>
</evidence>
<dbReference type="CDD" id="cd20244">
    <property type="entry name" value="Toddler"/>
    <property type="match status" value="1"/>
</dbReference>
<dbReference type="Proteomes" id="UP000515156">
    <property type="component" value="Chromosome 2"/>
</dbReference>
<dbReference type="CTD" id="100506013"/>
<evidence type="ECO:0000256" key="1">
    <source>
        <dbReference type="SAM" id="SignalP"/>
    </source>
</evidence>
<evidence type="ECO:0000313" key="4">
    <source>
        <dbReference type="RefSeq" id="XP_030048537.1"/>
    </source>
</evidence>
<dbReference type="KEGG" id="muo:115462674"/>
<dbReference type="GeneID" id="115462674"/>
<reference evidence="3 4" key="1">
    <citation type="submission" date="2025-04" db="UniProtKB">
        <authorList>
            <consortium name="RefSeq"/>
        </authorList>
    </citation>
    <scope>IDENTIFICATION</scope>
</reference>
<evidence type="ECO:0000313" key="2">
    <source>
        <dbReference type="Proteomes" id="UP000515156"/>
    </source>
</evidence>
<dbReference type="OrthoDB" id="9922869at2759"/>
<dbReference type="AlphaFoldDB" id="A0A6P7X5F4"/>
<proteinExistence type="predicted"/>
<dbReference type="InterPro" id="IPR047853">
    <property type="entry name" value="ELA"/>
</dbReference>
<keyword evidence="1" id="KW-0732">Signal</keyword>
<dbReference type="GO" id="GO:0031704">
    <property type="term" value="F:apelin receptor binding"/>
    <property type="evidence" value="ECO:0007669"/>
    <property type="project" value="InterPro"/>
</dbReference>
<protein>
    <submittedName>
        <fullName evidence="3 4">Apelin receptor early endogenous ligand</fullName>
    </submittedName>
</protein>
<dbReference type="GO" id="GO:0007507">
    <property type="term" value="P:heart development"/>
    <property type="evidence" value="ECO:0007669"/>
    <property type="project" value="InterPro"/>
</dbReference>
<dbReference type="GO" id="GO:0060183">
    <property type="term" value="P:apelin receptor signaling pathway"/>
    <property type="evidence" value="ECO:0007669"/>
    <property type="project" value="InterPro"/>
</dbReference>
<dbReference type="RefSeq" id="XP_030048537.1">
    <property type="nucleotide sequence ID" value="XM_030192677.1"/>
</dbReference>
<accession>A0A6P7X5F4</accession>
<name>A0A6P7X5F4_9AMPH</name>
<feature type="chain" id="PRO_5044652410" evidence="1">
    <location>
        <begin position="23"/>
        <end position="54"/>
    </location>
</feature>
<organism evidence="2 3">
    <name type="scientific">Microcaecilia unicolor</name>
    <dbReference type="NCBI Taxonomy" id="1415580"/>
    <lineage>
        <taxon>Eukaryota</taxon>
        <taxon>Metazoa</taxon>
        <taxon>Chordata</taxon>
        <taxon>Craniata</taxon>
        <taxon>Vertebrata</taxon>
        <taxon>Euteleostomi</taxon>
        <taxon>Amphibia</taxon>
        <taxon>Gymnophiona</taxon>
        <taxon>Siphonopidae</taxon>
        <taxon>Microcaecilia</taxon>
    </lineage>
</organism>
<keyword evidence="2" id="KW-1185">Reference proteome</keyword>
<feature type="signal peptide" evidence="1">
    <location>
        <begin position="1"/>
        <end position="22"/>
    </location>
</feature>
<dbReference type="RefSeq" id="XP_030048536.1">
    <property type="nucleotide sequence ID" value="XM_030192676.1"/>
</dbReference>
<sequence length="54" mass="6498">MRLQHLFSILWVILMSLLLISAQRTVNLGQRRKLHRHNCLQRRCLPLHSRVPFP</sequence>
<keyword evidence="3 4" id="KW-0675">Receptor</keyword>
<dbReference type="Pfam" id="PF22050">
    <property type="entry name" value="Toddler"/>
    <property type="match status" value="1"/>
</dbReference>